<dbReference type="NCBIfam" id="TIGR01509">
    <property type="entry name" value="HAD-SF-IA-v3"/>
    <property type="match status" value="1"/>
</dbReference>
<dbReference type="SFLD" id="SFLDG01129">
    <property type="entry name" value="C1.5:_HAD__Beta-PGM__Phosphata"/>
    <property type="match status" value="1"/>
</dbReference>
<sequence>MPNTAPAPITLRDAVVVFDYGEVVSLAPSVADQAALIARSGVDPAAFQAAYWSHRRGLDEGTTSIQEYWRLVAADTGADWDEVDAAELWALDHRSWLSVNPEVLRVVRALHDGGTRLAVCSNAAADYGGWLAHGGFAHWFERVFVSGELRLVKPDAAIYEHVMQELGIAPSQFVFIDNKVENVEAARALGGRGHVFTDAGALEAWLRAEAR</sequence>
<proteinExistence type="predicted"/>
<dbReference type="PRINTS" id="PR00413">
    <property type="entry name" value="HADHALOGNASE"/>
</dbReference>
<dbReference type="Gene3D" id="3.40.50.1000">
    <property type="entry name" value="HAD superfamily/HAD-like"/>
    <property type="match status" value="1"/>
</dbReference>
<dbReference type="PANTHER" id="PTHR43611">
    <property type="entry name" value="ALPHA-D-GLUCOSE 1-PHOSPHATE PHOSPHATASE"/>
    <property type="match status" value="1"/>
</dbReference>
<dbReference type="EMBL" id="CP071696">
    <property type="protein sequence ID" value="QTX05208.1"/>
    <property type="molecule type" value="Genomic_DNA"/>
</dbReference>
<dbReference type="SFLD" id="SFLDS00003">
    <property type="entry name" value="Haloacid_Dehalogenase"/>
    <property type="match status" value="1"/>
</dbReference>
<name>A0A975FMJ0_9MICO</name>
<dbReference type="InterPro" id="IPR023214">
    <property type="entry name" value="HAD_sf"/>
</dbReference>
<gene>
    <name evidence="1" type="ORF">G127AT_02965</name>
</gene>
<evidence type="ECO:0000313" key="1">
    <source>
        <dbReference type="EMBL" id="QTX05208.1"/>
    </source>
</evidence>
<dbReference type="RefSeq" id="WP_210899604.1">
    <property type="nucleotide sequence ID" value="NZ_CP071696.1"/>
</dbReference>
<keyword evidence="2" id="KW-1185">Reference proteome</keyword>
<dbReference type="CDD" id="cd02603">
    <property type="entry name" value="HAD_sEH-N_like"/>
    <property type="match status" value="1"/>
</dbReference>
<evidence type="ECO:0000313" key="2">
    <source>
        <dbReference type="Proteomes" id="UP000671914"/>
    </source>
</evidence>
<organism evidence="1 2">
    <name type="scientific">Agromyces archimandritae</name>
    <dbReference type="NCBI Taxonomy" id="2781962"/>
    <lineage>
        <taxon>Bacteria</taxon>
        <taxon>Bacillati</taxon>
        <taxon>Actinomycetota</taxon>
        <taxon>Actinomycetes</taxon>
        <taxon>Micrococcales</taxon>
        <taxon>Microbacteriaceae</taxon>
        <taxon>Agromyces</taxon>
    </lineage>
</organism>
<accession>A0A975FMJ0</accession>
<reference evidence="1" key="1">
    <citation type="submission" date="2021-03" db="EMBL/GenBank/DDBJ databases">
        <title>Agromyces archimandritus sp. nov., isolated from the cockroach Archimandrita tessellata.</title>
        <authorList>
            <person name="Guzman J."/>
            <person name="Ortuzar M."/>
            <person name="Poehlein A."/>
            <person name="Daniel R."/>
            <person name="Trujillo M."/>
            <person name="Vilcinskas A."/>
        </authorList>
    </citation>
    <scope>NUCLEOTIDE SEQUENCE</scope>
    <source>
        <strain evidence="1">G127AT</strain>
    </source>
</reference>
<protein>
    <submittedName>
        <fullName evidence="1">HAD family phosphatase</fullName>
    </submittedName>
</protein>
<dbReference type="Proteomes" id="UP000671914">
    <property type="component" value="Chromosome"/>
</dbReference>
<dbReference type="InterPro" id="IPR036412">
    <property type="entry name" value="HAD-like_sf"/>
</dbReference>
<dbReference type="AlphaFoldDB" id="A0A975FMJ0"/>
<dbReference type="SUPFAM" id="SSF56784">
    <property type="entry name" value="HAD-like"/>
    <property type="match status" value="1"/>
</dbReference>
<dbReference type="PANTHER" id="PTHR43611:SF3">
    <property type="entry name" value="FLAVIN MONONUCLEOTIDE HYDROLASE 1, CHLOROPLATIC"/>
    <property type="match status" value="1"/>
</dbReference>
<dbReference type="KEGG" id="aarc:G127AT_02965"/>
<dbReference type="InterPro" id="IPR006439">
    <property type="entry name" value="HAD-SF_hydro_IA"/>
</dbReference>
<dbReference type="Pfam" id="PF00702">
    <property type="entry name" value="Hydrolase"/>
    <property type="match status" value="1"/>
</dbReference>